<organism evidence="1">
    <name type="scientific">marine sediment metagenome</name>
    <dbReference type="NCBI Taxonomy" id="412755"/>
    <lineage>
        <taxon>unclassified sequences</taxon>
        <taxon>metagenomes</taxon>
        <taxon>ecological metagenomes</taxon>
    </lineage>
</organism>
<dbReference type="AlphaFoldDB" id="A0A0F9LCA2"/>
<name>A0A0F9LCA2_9ZZZZ</name>
<protein>
    <submittedName>
        <fullName evidence="1">Uncharacterized protein</fullName>
    </submittedName>
</protein>
<comment type="caution">
    <text evidence="1">The sequence shown here is derived from an EMBL/GenBank/DDBJ whole genome shotgun (WGS) entry which is preliminary data.</text>
</comment>
<reference evidence="1" key="1">
    <citation type="journal article" date="2015" name="Nature">
        <title>Complex archaea that bridge the gap between prokaryotes and eukaryotes.</title>
        <authorList>
            <person name="Spang A."/>
            <person name="Saw J.H."/>
            <person name="Jorgensen S.L."/>
            <person name="Zaremba-Niedzwiedzka K."/>
            <person name="Martijn J."/>
            <person name="Lind A.E."/>
            <person name="van Eijk R."/>
            <person name="Schleper C."/>
            <person name="Guy L."/>
            <person name="Ettema T.J."/>
        </authorList>
    </citation>
    <scope>NUCLEOTIDE SEQUENCE</scope>
</reference>
<proteinExistence type="predicted"/>
<dbReference type="EMBL" id="LAZR01007494">
    <property type="protein sequence ID" value="KKM84911.1"/>
    <property type="molecule type" value="Genomic_DNA"/>
</dbReference>
<gene>
    <name evidence="1" type="ORF">LCGC14_1294390</name>
</gene>
<evidence type="ECO:0000313" key="1">
    <source>
        <dbReference type="EMBL" id="KKM84911.1"/>
    </source>
</evidence>
<sequence length="266" mass="28664">MGYLLQYQAHVDDLTSLAGNPEDTSWFFVQPFESPRRATIPDEGIVVGDITSGAVVVPDDQSWLILRPDEQPESERLLPIGFFAGDLDSAGAQPEDTSWFLVEPFTSQPPVRPSLRPEHEGLYVGDRDSLAGVPEDVSWFVFYPYEVPLERKVAPAGHFAADLSSAEGIIYTSLGIIHLVSIGLGNEAPFFEATIRATVGMLHARLYNLTTDEAVANSEVSTTSATDTVVRSAAMDLTNAHKCRAQFGKAGSDAGDAIGAEIVVVP</sequence>
<accession>A0A0F9LCA2</accession>